<evidence type="ECO:0000313" key="2">
    <source>
        <dbReference type="Proteomes" id="UP001159427"/>
    </source>
</evidence>
<gene>
    <name evidence="1" type="ORF">PEVE_00011483</name>
</gene>
<protein>
    <submittedName>
        <fullName evidence="1">Uncharacterized protein</fullName>
    </submittedName>
</protein>
<keyword evidence="2" id="KW-1185">Reference proteome</keyword>
<organism evidence="1 2">
    <name type="scientific">Porites evermanni</name>
    <dbReference type="NCBI Taxonomy" id="104178"/>
    <lineage>
        <taxon>Eukaryota</taxon>
        <taxon>Metazoa</taxon>
        <taxon>Cnidaria</taxon>
        <taxon>Anthozoa</taxon>
        <taxon>Hexacorallia</taxon>
        <taxon>Scleractinia</taxon>
        <taxon>Fungiina</taxon>
        <taxon>Poritidae</taxon>
        <taxon>Porites</taxon>
    </lineage>
</organism>
<comment type="caution">
    <text evidence="1">The sequence shown here is derived from an EMBL/GenBank/DDBJ whole genome shotgun (WGS) entry which is preliminary data.</text>
</comment>
<reference evidence="1 2" key="1">
    <citation type="submission" date="2022-05" db="EMBL/GenBank/DDBJ databases">
        <authorList>
            <consortium name="Genoscope - CEA"/>
            <person name="William W."/>
        </authorList>
    </citation>
    <scope>NUCLEOTIDE SEQUENCE [LARGE SCALE GENOMIC DNA]</scope>
</reference>
<proteinExistence type="predicted"/>
<dbReference type="Proteomes" id="UP001159427">
    <property type="component" value="Unassembled WGS sequence"/>
</dbReference>
<evidence type="ECO:0000313" key="1">
    <source>
        <dbReference type="EMBL" id="CAH3177904.1"/>
    </source>
</evidence>
<sequence>LVASDSVFSPDSKQLKLLQLSCSPFILANIKILESLFTKSPCETVDYLTYLKFLAIKGTRFQTKAILAFDQDYCATKAQDNFRCGTNLDDENVLSAPFAHPTSTNFSITPLEDYPLRFHACDKELSDDPDRIVILDGLRFGFKLILESDPSCIVAYESDNYSSATCPEFKLEMDSLFIKELASRISMGQTKPHCIHPIGRVPKKDLGKFRPITDCSHPQGISLNDHIKRDLVSFRMN</sequence>
<dbReference type="EMBL" id="CALNXI010001829">
    <property type="protein sequence ID" value="CAH3177904.1"/>
    <property type="molecule type" value="Genomic_DNA"/>
</dbReference>
<name>A0ABN8RET7_9CNID</name>
<feature type="non-terminal residue" evidence="1">
    <location>
        <position position="1"/>
    </location>
</feature>
<feature type="non-terminal residue" evidence="1">
    <location>
        <position position="237"/>
    </location>
</feature>
<accession>A0ABN8RET7</accession>